<dbReference type="Gene3D" id="3.30.70.330">
    <property type="match status" value="1"/>
</dbReference>
<dbReference type="InterPro" id="IPR012678">
    <property type="entry name" value="Ribosomal_uL23/eL15/eS24_sf"/>
</dbReference>
<gene>
    <name evidence="5" type="ORF">GNLVRS02_ARAD1D14300g</name>
</gene>
<reference evidence="5" key="2">
    <citation type="submission" date="2014-06" db="EMBL/GenBank/DDBJ databases">
        <title>The complete genome of Blastobotrys (Arxula) adeninivorans LS3 - a yeast of biotechnological interest.</title>
        <authorList>
            <person name="Kunze G."/>
            <person name="Gaillardin C."/>
            <person name="Czernicka M."/>
            <person name="Durrens P."/>
            <person name="Martin T."/>
            <person name="Boer E."/>
            <person name="Gabaldon T."/>
            <person name="Cruz J."/>
            <person name="Talla E."/>
            <person name="Marck C."/>
            <person name="Goffeau A."/>
            <person name="Barbe V."/>
            <person name="Baret P."/>
            <person name="Baronian K."/>
            <person name="Beier S."/>
            <person name="Bleykasten C."/>
            <person name="Bode R."/>
            <person name="Casaregola S."/>
            <person name="Despons L."/>
            <person name="Fairhead C."/>
            <person name="Giersberg M."/>
            <person name="Gierski P."/>
            <person name="Hahnel U."/>
            <person name="Hartmann A."/>
            <person name="Jankowska D."/>
            <person name="Jubin C."/>
            <person name="Jung P."/>
            <person name="Lafontaine I."/>
            <person name="Leh-Louis V."/>
            <person name="Lemaire M."/>
            <person name="Marcet-Houben M."/>
            <person name="Mascher M."/>
            <person name="Morel G."/>
            <person name="Richard G.-F."/>
            <person name="Riechen J."/>
            <person name="Sacerdot C."/>
            <person name="Sarkar A."/>
            <person name="Savel G."/>
            <person name="Schacherer J."/>
            <person name="Sherman D."/>
            <person name="Straub M.-L."/>
            <person name="Stein N."/>
            <person name="Thierry A."/>
            <person name="Trautwein-Schult A."/>
            <person name="Westhof E."/>
            <person name="Worch S."/>
            <person name="Dujon B."/>
            <person name="Souciet J.-L."/>
            <person name="Wincker P."/>
            <person name="Scholz U."/>
            <person name="Neuveglise N."/>
        </authorList>
    </citation>
    <scope>NUCLEOTIDE SEQUENCE</scope>
    <source>
        <strain evidence="5">LS3</strain>
    </source>
</reference>
<dbReference type="SUPFAM" id="SSF54189">
    <property type="entry name" value="Ribosomal proteins S24e, L23 and L15e"/>
    <property type="match status" value="1"/>
</dbReference>
<sequence>MPRLLSAKRVARANPPPQFIPKVSTAVKGAAQPPSNQELRKTNRQKWVERTEETNSAKIFRKAQEAMEEGRAHFRVGERQVYFPHAKVVLLRPSAKHTPYQAKFIVPRYFNKLDLRDYLWHVYGLRALNVTTQLLWSTWTREMPGKPRKRTPQVKKMTIEMPEPFVWPEPVTEEEAKTEFRVEIADELKKYAEDIDRQGSDKFKPPRAFGGIVGPYQPAPSPFIPKNLRRQLENQKASAEKTASVQSDIELVKKYLGKD</sequence>
<organism evidence="5">
    <name type="scientific">Blastobotrys adeninivorans</name>
    <name type="common">Yeast</name>
    <name type="synonym">Arxula adeninivorans</name>
    <dbReference type="NCBI Taxonomy" id="409370"/>
    <lineage>
        <taxon>Eukaryota</taxon>
        <taxon>Fungi</taxon>
        <taxon>Dikarya</taxon>
        <taxon>Ascomycota</taxon>
        <taxon>Saccharomycotina</taxon>
        <taxon>Dipodascomycetes</taxon>
        <taxon>Dipodascales</taxon>
        <taxon>Trichomonascaceae</taxon>
        <taxon>Blastobotrys</taxon>
    </lineage>
</organism>
<dbReference type="GO" id="GO:0032543">
    <property type="term" value="P:mitochondrial translation"/>
    <property type="evidence" value="ECO:0007669"/>
    <property type="project" value="TreeGrafter"/>
</dbReference>
<evidence type="ECO:0000256" key="2">
    <source>
        <dbReference type="ARBA" id="ARBA00022980"/>
    </source>
</evidence>
<evidence type="ECO:0000256" key="1">
    <source>
        <dbReference type="ARBA" id="ARBA00006700"/>
    </source>
</evidence>
<dbReference type="GO" id="GO:0003735">
    <property type="term" value="F:structural constituent of ribosome"/>
    <property type="evidence" value="ECO:0007669"/>
    <property type="project" value="InterPro"/>
</dbReference>
<evidence type="ECO:0000256" key="4">
    <source>
        <dbReference type="ARBA" id="ARBA00039977"/>
    </source>
</evidence>
<keyword evidence="3" id="KW-0687">Ribonucleoprotein</keyword>
<dbReference type="PANTHER" id="PTHR12059">
    <property type="entry name" value="RIBOSOMAL PROTEIN L23-RELATED"/>
    <property type="match status" value="1"/>
</dbReference>
<dbReference type="PhylomeDB" id="A0A060TFC0"/>
<name>A0A060TFC0_BLAAD</name>
<dbReference type="FunFam" id="3.30.70.330:FF:000614">
    <property type="entry name" value="Mrp20p"/>
    <property type="match status" value="1"/>
</dbReference>
<dbReference type="InterPro" id="IPR013025">
    <property type="entry name" value="Ribosomal_uL23-like"/>
</dbReference>
<evidence type="ECO:0000313" key="5">
    <source>
        <dbReference type="EMBL" id="CDP37562.1"/>
    </source>
</evidence>
<dbReference type="PANTHER" id="PTHR12059:SF5">
    <property type="entry name" value="LARGE RIBOSOMAL SUBUNIT PROTEIN UL23M"/>
    <property type="match status" value="1"/>
</dbReference>
<accession>A0A060TFC0</accession>
<evidence type="ECO:0000256" key="3">
    <source>
        <dbReference type="ARBA" id="ARBA00023274"/>
    </source>
</evidence>
<comment type="similarity">
    <text evidence="1">Belongs to the universal ribosomal protein uL23 family.</text>
</comment>
<protein>
    <recommendedName>
        <fullName evidence="4">Large ribosomal subunit protein uL23m</fullName>
    </recommendedName>
</protein>
<proteinExistence type="inferred from homology"/>
<reference evidence="5" key="1">
    <citation type="submission" date="2014-02" db="EMBL/GenBank/DDBJ databases">
        <authorList>
            <person name="Genoscope - CEA"/>
        </authorList>
    </citation>
    <scope>NUCLEOTIDE SEQUENCE</scope>
    <source>
        <strain evidence="5">LS3</strain>
    </source>
</reference>
<dbReference type="GO" id="GO:0005762">
    <property type="term" value="C:mitochondrial large ribosomal subunit"/>
    <property type="evidence" value="ECO:0007669"/>
    <property type="project" value="TreeGrafter"/>
</dbReference>
<keyword evidence="2" id="KW-0689">Ribosomal protein</keyword>
<dbReference type="EMBL" id="HG937694">
    <property type="protein sequence ID" value="CDP37562.1"/>
    <property type="molecule type" value="Genomic_DNA"/>
</dbReference>
<dbReference type="InterPro" id="IPR012677">
    <property type="entry name" value="Nucleotide-bd_a/b_plait_sf"/>
</dbReference>
<dbReference type="Pfam" id="PF00276">
    <property type="entry name" value="Ribosomal_L23"/>
    <property type="match status" value="1"/>
</dbReference>
<dbReference type="AlphaFoldDB" id="A0A060TFC0"/>